<reference evidence="1 2" key="1">
    <citation type="submission" date="2021-06" db="EMBL/GenBank/DDBJ databases">
        <title>Microbial metabolic specificity influences pelagic lipid remineralization.</title>
        <authorList>
            <person name="Behrendt L."/>
            <person name="Hunter J.E."/>
            <person name="Alcolombri U."/>
            <person name="Smriga S."/>
            <person name="Mincer T."/>
            <person name="Lowenstein D.P."/>
            <person name="Peaudecerf F.J."/>
            <person name="Fernandez V.I."/>
            <person name="Fredricks H."/>
            <person name="Almblad H."/>
            <person name="Harrison J.J."/>
            <person name="Stocker R."/>
            <person name="Van Mooy B.A.S."/>
        </authorList>
    </citation>
    <scope>NUCLEOTIDE SEQUENCE [LARGE SCALE GENOMIC DNA]</scope>
    <source>
        <strain evidence="1 2">HP15-B</strain>
    </source>
</reference>
<sequence length="516" mass="58858">MNIGFVNVFAFRPHVEHLIYLSELLKAKGHNVYFLTCDSSVSNCYAREIKGSGRISECSKCILGGVRSYTNENITSVVDQKTDLTERQLDRMALSSSCTLSRTESDVEWNDREVVEIRRSLYSPIGSVYESTKQWIADNSLEGVICFNGRMDLTRGVTYACESVGIPFISHERTWFGDGIQLVPNGNCLGLKALGELVSEYSEKPLTVSQAKYAGKLVGDRFLQRNSLEWRLYNQNPEPAPWPTRTSGKRVLIVPSSKNEFAGHEDWETGWQDNTQALDDFFEVYDIHPEQVVLRCHPNWSENIGRVTGERSLRLYRQWAEDRGIHFISSEEKASTYDLIQQSDIVVLNGGSSAVEAGACGKQVVCLGPAPYERAGFAQIFLSRQDMEESDLLDLDEDLVRRKTLRFLYVRSHRYPQFVDYVKALETTKYQYLEGADPDRIIRQFETGNIEADDPVFSEFESSENEVLSLLRQNAWGELADYEVPKTVGQPYQVNRRFAFRWVDGFRSMFSRGDRG</sequence>
<dbReference type="RefSeq" id="WP_216688032.1">
    <property type="nucleotide sequence ID" value="NZ_CP076686.1"/>
</dbReference>
<accession>A0ABX8IEZ0</accession>
<evidence type="ECO:0000313" key="2">
    <source>
        <dbReference type="Proteomes" id="UP000683442"/>
    </source>
</evidence>
<evidence type="ECO:0000313" key="1">
    <source>
        <dbReference type="EMBL" id="QWV12178.1"/>
    </source>
</evidence>
<proteinExistence type="predicted"/>
<dbReference type="Proteomes" id="UP000683442">
    <property type="component" value="Chromosome"/>
</dbReference>
<gene>
    <name evidence="1" type="ORF">KQ249_16080</name>
</gene>
<dbReference type="GeneID" id="78560980"/>
<protein>
    <submittedName>
        <fullName evidence="1">Capsule biosynthesis protein</fullName>
    </submittedName>
</protein>
<keyword evidence="2" id="KW-1185">Reference proteome</keyword>
<organism evidence="1 2">
    <name type="scientific">Marinobacter adhaerens</name>
    <dbReference type="NCBI Taxonomy" id="1033846"/>
    <lineage>
        <taxon>Bacteria</taxon>
        <taxon>Pseudomonadati</taxon>
        <taxon>Pseudomonadota</taxon>
        <taxon>Gammaproteobacteria</taxon>
        <taxon>Pseudomonadales</taxon>
        <taxon>Marinobacteraceae</taxon>
        <taxon>Marinobacter</taxon>
    </lineage>
</organism>
<dbReference type="EMBL" id="CP076686">
    <property type="protein sequence ID" value="QWV12178.1"/>
    <property type="molecule type" value="Genomic_DNA"/>
</dbReference>
<name>A0ABX8IEZ0_9GAMM</name>